<proteinExistence type="predicted"/>
<accession>A0A812JY66</accession>
<protein>
    <submittedName>
        <fullName evidence="2">Uncharacterized protein</fullName>
    </submittedName>
</protein>
<gene>
    <name evidence="2" type="ORF">SNAT2548_LOCUS7621</name>
</gene>
<keyword evidence="3" id="KW-1185">Reference proteome</keyword>
<comment type="caution">
    <text evidence="2">The sequence shown here is derived from an EMBL/GenBank/DDBJ whole genome shotgun (WGS) entry which is preliminary data.</text>
</comment>
<organism evidence="2 3">
    <name type="scientific">Symbiodinium natans</name>
    <dbReference type="NCBI Taxonomy" id="878477"/>
    <lineage>
        <taxon>Eukaryota</taxon>
        <taxon>Sar</taxon>
        <taxon>Alveolata</taxon>
        <taxon>Dinophyceae</taxon>
        <taxon>Suessiales</taxon>
        <taxon>Symbiodiniaceae</taxon>
        <taxon>Symbiodinium</taxon>
    </lineage>
</organism>
<name>A0A812JY66_9DINO</name>
<sequence>MAIRQSSKLPSSSIKNKLRKHARRYHGRANKSWVISKYLQELDRFDREDVRKHAAHVASWIAYDPKGRIPKTCLIELLRKYIAKLGGGLLPERLEVVLPDAKTALQSGFTMGEISEVWRQAAHKLQRILDKFRCCRPPTDQVLAVAATQESAADDVVVVPDDDEPSHEDPAALGASSQHLQLCRRINQWGFLDDVQKLERLRQAEEVARRPWRNLSEVDLAEVVNLAATALAAPRRKALAQEEEAGESGQASASTDPGANHDLQRRVRSLLLRVLRMWRASQYDFGVIEHVLGFVHVKIDKFEEKVGSIQDAAAGRCWQAIKDVIDELQGVARGASGLQACEAKRRERLFRRFQRQSGVQNICWKKEIASWRVQRVEAGKHKAVHFPISKHTKEGLSEEEAVAAALEEAKAHREELVRQGKLQPSKPKATGSMVRGVKFNTGGSFRVQITNPRTKKRQGGTFKTLAEAEAKAQELAKEWGLHDEEVAVERLSELPHFEPLAPEPGVKWRRGAQHWRAQCHVNSKNRNFTVKPKDYSEKEVEKAWKQAVAWRKQQEKEREQAERARKR</sequence>
<feature type="region of interest" description="Disordered" evidence="1">
    <location>
        <begin position="416"/>
        <end position="437"/>
    </location>
</feature>
<feature type="region of interest" description="Disordered" evidence="1">
    <location>
        <begin position="238"/>
        <end position="260"/>
    </location>
</feature>
<dbReference type="Proteomes" id="UP000604046">
    <property type="component" value="Unassembled WGS sequence"/>
</dbReference>
<feature type="compositionally biased region" description="Polar residues" evidence="1">
    <location>
        <begin position="1"/>
        <end position="15"/>
    </location>
</feature>
<feature type="region of interest" description="Disordered" evidence="1">
    <location>
        <begin position="1"/>
        <end position="23"/>
    </location>
</feature>
<reference evidence="2" key="1">
    <citation type="submission" date="2021-02" db="EMBL/GenBank/DDBJ databases">
        <authorList>
            <person name="Dougan E. K."/>
            <person name="Rhodes N."/>
            <person name="Thang M."/>
            <person name="Chan C."/>
        </authorList>
    </citation>
    <scope>NUCLEOTIDE SEQUENCE</scope>
</reference>
<dbReference type="AlphaFoldDB" id="A0A812JY66"/>
<evidence type="ECO:0000313" key="3">
    <source>
        <dbReference type="Proteomes" id="UP000604046"/>
    </source>
</evidence>
<evidence type="ECO:0000313" key="2">
    <source>
        <dbReference type="EMBL" id="CAE7216290.1"/>
    </source>
</evidence>
<evidence type="ECO:0000256" key="1">
    <source>
        <dbReference type="SAM" id="MobiDB-lite"/>
    </source>
</evidence>
<dbReference type="Gene3D" id="1.20.5.2050">
    <property type="match status" value="2"/>
</dbReference>
<dbReference type="EMBL" id="CAJNDS010000535">
    <property type="protein sequence ID" value="CAE7216290.1"/>
    <property type="molecule type" value="Genomic_DNA"/>
</dbReference>